<feature type="signal peptide" evidence="15">
    <location>
        <begin position="1"/>
        <end position="33"/>
    </location>
</feature>
<comment type="caution">
    <text evidence="18">The sequence shown here is derived from an EMBL/GenBank/DDBJ whole genome shotgun (WGS) entry which is preliminary data.</text>
</comment>
<feature type="chain" id="PRO_5013195613" evidence="15">
    <location>
        <begin position="34"/>
        <end position="784"/>
    </location>
</feature>
<dbReference type="InterPro" id="IPR036942">
    <property type="entry name" value="Beta-barrel_TonB_sf"/>
</dbReference>
<name>A0A2A4MPF9_9GAMM</name>
<keyword evidence="3 12" id="KW-1134">Transmembrane beta strand</keyword>
<keyword evidence="6 15" id="KW-0732">Signal</keyword>
<keyword evidence="11 12" id="KW-0998">Cell outer membrane</keyword>
<dbReference type="Proteomes" id="UP000218172">
    <property type="component" value="Unassembled WGS sequence"/>
</dbReference>
<evidence type="ECO:0000256" key="1">
    <source>
        <dbReference type="ARBA" id="ARBA00004571"/>
    </source>
</evidence>
<dbReference type="PANTHER" id="PTHR32552:SF81">
    <property type="entry name" value="TONB-DEPENDENT OUTER MEMBRANE RECEPTOR"/>
    <property type="match status" value="1"/>
</dbReference>
<dbReference type="Gene3D" id="2.40.170.20">
    <property type="entry name" value="TonB-dependent receptor, beta-barrel domain"/>
    <property type="match status" value="1"/>
</dbReference>
<dbReference type="InterPro" id="IPR000531">
    <property type="entry name" value="Beta-barrel_TonB"/>
</dbReference>
<evidence type="ECO:0000256" key="9">
    <source>
        <dbReference type="ARBA" id="ARBA00023077"/>
    </source>
</evidence>
<evidence type="ECO:0000256" key="3">
    <source>
        <dbReference type="ARBA" id="ARBA00022452"/>
    </source>
</evidence>
<protein>
    <submittedName>
        <fullName evidence="18">TonB-dependent receptor</fullName>
    </submittedName>
</protein>
<dbReference type="Pfam" id="PF00593">
    <property type="entry name" value="TonB_dep_Rec_b-barrel"/>
    <property type="match status" value="1"/>
</dbReference>
<feature type="domain" description="TonB-dependent receptor plug" evidence="17">
    <location>
        <begin position="55"/>
        <end position="163"/>
    </location>
</feature>
<accession>A0A2A4MPF9</accession>
<comment type="subcellular location">
    <subcellularLocation>
        <location evidence="1 12">Cell outer membrane</location>
        <topology evidence="1 12">Multi-pass membrane protein</topology>
    </subcellularLocation>
</comment>
<gene>
    <name evidence="18" type="ORF">COC19_04150</name>
</gene>
<dbReference type="Pfam" id="PF07715">
    <property type="entry name" value="Plug"/>
    <property type="match status" value="1"/>
</dbReference>
<proteinExistence type="inferred from homology"/>
<evidence type="ECO:0000256" key="7">
    <source>
        <dbReference type="ARBA" id="ARBA00023004"/>
    </source>
</evidence>
<evidence type="ECO:0000256" key="14">
    <source>
        <dbReference type="RuleBase" id="RU003357"/>
    </source>
</evidence>
<evidence type="ECO:0000256" key="13">
    <source>
        <dbReference type="PROSITE-ProRule" id="PRU10144"/>
    </source>
</evidence>
<dbReference type="GO" id="GO:0006826">
    <property type="term" value="P:iron ion transport"/>
    <property type="evidence" value="ECO:0007669"/>
    <property type="project" value="UniProtKB-KW"/>
</dbReference>
<dbReference type="PROSITE" id="PS01156">
    <property type="entry name" value="TONB_DEPENDENT_REC_2"/>
    <property type="match status" value="1"/>
</dbReference>
<evidence type="ECO:0000256" key="6">
    <source>
        <dbReference type="ARBA" id="ARBA00022729"/>
    </source>
</evidence>
<evidence type="ECO:0000259" key="17">
    <source>
        <dbReference type="Pfam" id="PF07715"/>
    </source>
</evidence>
<evidence type="ECO:0000313" key="18">
    <source>
        <dbReference type="EMBL" id="PCH61803.1"/>
    </source>
</evidence>
<keyword evidence="10 12" id="KW-0472">Membrane</keyword>
<keyword evidence="8" id="KW-0406">Ion transport</keyword>
<keyword evidence="2 12" id="KW-0813">Transport</keyword>
<keyword evidence="9 14" id="KW-0798">TonB box</keyword>
<reference evidence="19" key="1">
    <citation type="submission" date="2017-08" db="EMBL/GenBank/DDBJ databases">
        <title>A dynamic microbial community with high functional redundancy inhabits the cold, oxic subseafloor aquifer.</title>
        <authorList>
            <person name="Tully B.J."/>
            <person name="Wheat C.G."/>
            <person name="Glazer B.T."/>
            <person name="Huber J.A."/>
        </authorList>
    </citation>
    <scope>NUCLEOTIDE SEQUENCE [LARGE SCALE GENOMIC DNA]</scope>
</reference>
<evidence type="ECO:0000256" key="5">
    <source>
        <dbReference type="ARBA" id="ARBA00022692"/>
    </source>
</evidence>
<evidence type="ECO:0000256" key="11">
    <source>
        <dbReference type="ARBA" id="ARBA00023237"/>
    </source>
</evidence>
<dbReference type="AlphaFoldDB" id="A0A2A4MPF9"/>
<keyword evidence="5 12" id="KW-0812">Transmembrane</keyword>
<dbReference type="SUPFAM" id="SSF56935">
    <property type="entry name" value="Porins"/>
    <property type="match status" value="1"/>
</dbReference>
<evidence type="ECO:0000256" key="4">
    <source>
        <dbReference type="ARBA" id="ARBA00022496"/>
    </source>
</evidence>
<dbReference type="PROSITE" id="PS52016">
    <property type="entry name" value="TONB_DEPENDENT_REC_3"/>
    <property type="match status" value="1"/>
</dbReference>
<dbReference type="PANTHER" id="PTHR32552">
    <property type="entry name" value="FERRICHROME IRON RECEPTOR-RELATED"/>
    <property type="match status" value="1"/>
</dbReference>
<evidence type="ECO:0000256" key="12">
    <source>
        <dbReference type="PROSITE-ProRule" id="PRU01360"/>
    </source>
</evidence>
<feature type="domain" description="TonB-dependent receptor-like beta-barrel" evidence="16">
    <location>
        <begin position="278"/>
        <end position="745"/>
    </location>
</feature>
<evidence type="ECO:0000313" key="19">
    <source>
        <dbReference type="Proteomes" id="UP000218172"/>
    </source>
</evidence>
<evidence type="ECO:0000256" key="15">
    <source>
        <dbReference type="SAM" id="SignalP"/>
    </source>
</evidence>
<evidence type="ECO:0000259" key="16">
    <source>
        <dbReference type="Pfam" id="PF00593"/>
    </source>
</evidence>
<organism evidence="18 19">
    <name type="scientific">SAR86 cluster bacterium</name>
    <dbReference type="NCBI Taxonomy" id="2030880"/>
    <lineage>
        <taxon>Bacteria</taxon>
        <taxon>Pseudomonadati</taxon>
        <taxon>Pseudomonadota</taxon>
        <taxon>Gammaproteobacteria</taxon>
        <taxon>SAR86 cluster</taxon>
    </lineage>
</organism>
<evidence type="ECO:0000256" key="10">
    <source>
        <dbReference type="ARBA" id="ARBA00023136"/>
    </source>
</evidence>
<keyword evidence="4" id="KW-0410">Iron transport</keyword>
<dbReference type="InterPro" id="IPR012910">
    <property type="entry name" value="Plug_dom"/>
</dbReference>
<dbReference type="InterPro" id="IPR039426">
    <property type="entry name" value="TonB-dep_rcpt-like"/>
</dbReference>
<keyword evidence="18" id="KW-0675">Receptor</keyword>
<sequence length="784" mass="85179">MNKSKFRKSKLSTMICAAIASAGAGVVSPTLLAQSDNITLEEIVVTAQRREQNLQLVPIAVTAFSAAEMEEKGITTLADIEKSVPNTQMRESRGTNSTLTAFIRGIGQQDPLWGFEPGIGIYVDDVYIARPQAAVLDVYDVERIEVLRGPQGTLYGKNTIGGAVKYVTSQLTGETKGKIKLSTGAYGQQDITVSGQVALIEDRLFLGGAIANLQRDGYGTQFKDYDPVSGNFGRTEENYNKDVVSGRISLRYLATDSLSFNFAADKTTDESNNRCGSRFATNTVAAPNGEFFDALPDVYDSQCGMSEKSSVETEGFSFTANYDVSDALSLKYVFASREGATDTRIDFDGTPLDSFEVPAVYRDEQDSHELQFNYSADTYNLVGGVYYYEGNAAGGFDALFGQYSSGVLTDSQFNNGVFGDVDTESTSFYLNGDLALNDRTTLTAGVRYTNDEKAASVNRQHIITSSSVVGSTTEGSGITFGNSANDTVLAVRTAYSKSLTNDDWSEISPSVKLSYNLSDDIMLYGGWSSGFKSGGFDMRADDAVNPIAQQGYDPETVDTYEIGFKSQLLDDRLRLNVTAFKSDFEDMQVTVQAPAPGLAVFSSTVVNAGESEIDGVELEATAQVTEKLSAQFVLGYMNAEFINVQDARLGNVAKAYDDGTGNIVAPWEMQNSPDWNGQFSLSYRTDLGEYGSLVLNTAISYRDETRMFDAVASILDQGSYTLWDAGAVWYLPGDTWTAGLQLKNINDETYRTGGYNFPATAFEDAILGFYGAPRTWMLSLTADF</sequence>
<feature type="short sequence motif" description="TonB C-terminal box" evidence="13">
    <location>
        <begin position="767"/>
        <end position="784"/>
    </location>
</feature>
<dbReference type="EMBL" id="NVQR01000057">
    <property type="protein sequence ID" value="PCH61803.1"/>
    <property type="molecule type" value="Genomic_DNA"/>
</dbReference>
<comment type="similarity">
    <text evidence="12 14">Belongs to the TonB-dependent receptor family.</text>
</comment>
<evidence type="ECO:0000256" key="8">
    <source>
        <dbReference type="ARBA" id="ARBA00023065"/>
    </source>
</evidence>
<dbReference type="InterPro" id="IPR010917">
    <property type="entry name" value="TonB_rcpt_CS"/>
</dbReference>
<keyword evidence="7" id="KW-0408">Iron</keyword>
<evidence type="ECO:0000256" key="2">
    <source>
        <dbReference type="ARBA" id="ARBA00022448"/>
    </source>
</evidence>
<dbReference type="GO" id="GO:0009279">
    <property type="term" value="C:cell outer membrane"/>
    <property type="evidence" value="ECO:0007669"/>
    <property type="project" value="UniProtKB-SubCell"/>
</dbReference>